<dbReference type="RefSeq" id="WP_088710025.1">
    <property type="nucleotide sequence ID" value="NZ_LSTO01000002.1"/>
</dbReference>
<name>A0A254T7I6_9BURK</name>
<keyword evidence="2" id="KW-1185">Reference proteome</keyword>
<organism evidence="1 2">
    <name type="scientific">Noviherbaspirillum denitrificans</name>
    <dbReference type="NCBI Taxonomy" id="1968433"/>
    <lineage>
        <taxon>Bacteria</taxon>
        <taxon>Pseudomonadati</taxon>
        <taxon>Pseudomonadota</taxon>
        <taxon>Betaproteobacteria</taxon>
        <taxon>Burkholderiales</taxon>
        <taxon>Oxalobacteraceae</taxon>
        <taxon>Noviherbaspirillum</taxon>
    </lineage>
</organism>
<protein>
    <submittedName>
        <fullName evidence="1">Uncharacterized protein</fullName>
    </submittedName>
</protein>
<gene>
    <name evidence="1" type="ORF">AYR66_03240</name>
</gene>
<evidence type="ECO:0000313" key="2">
    <source>
        <dbReference type="Proteomes" id="UP000197535"/>
    </source>
</evidence>
<sequence length="107" mass="11616">MDAEVVLFLRKPVPAAALQPALAESFGIPPDLPLVVGYPQGFALGISVPCSSEQFARRAAKRLASRLGTEVLLEPGGREAHWLLFRPEVPQPVEVEIIELRYGLDVA</sequence>
<comment type="caution">
    <text evidence="1">The sequence shown here is derived from an EMBL/GenBank/DDBJ whole genome shotgun (WGS) entry which is preliminary data.</text>
</comment>
<evidence type="ECO:0000313" key="1">
    <source>
        <dbReference type="EMBL" id="OWW18616.1"/>
    </source>
</evidence>
<proteinExistence type="predicted"/>
<accession>A0A254T7I6</accession>
<dbReference type="AlphaFoldDB" id="A0A254T7I6"/>
<dbReference type="EMBL" id="LSTO01000002">
    <property type="protein sequence ID" value="OWW18616.1"/>
    <property type="molecule type" value="Genomic_DNA"/>
</dbReference>
<dbReference type="Proteomes" id="UP000197535">
    <property type="component" value="Unassembled WGS sequence"/>
</dbReference>
<reference evidence="1 2" key="1">
    <citation type="submission" date="2016-02" db="EMBL/GenBank/DDBJ databases">
        <authorList>
            <person name="Wen L."/>
            <person name="He K."/>
            <person name="Yang H."/>
        </authorList>
    </citation>
    <scope>NUCLEOTIDE SEQUENCE [LARGE SCALE GENOMIC DNA]</scope>
    <source>
        <strain evidence="1 2">TSA40</strain>
    </source>
</reference>